<feature type="compositionally biased region" description="Basic and acidic residues" evidence="1">
    <location>
        <begin position="158"/>
        <end position="174"/>
    </location>
</feature>
<feature type="region of interest" description="Disordered" evidence="1">
    <location>
        <begin position="1"/>
        <end position="29"/>
    </location>
</feature>
<feature type="region of interest" description="Disordered" evidence="1">
    <location>
        <begin position="409"/>
        <end position="433"/>
    </location>
</feature>
<reference evidence="2" key="2">
    <citation type="submission" date="2018-05" db="EMBL/GenBank/DDBJ databases">
        <title>OgluRS3 (Oryza glumaepatula Reference Sequence Version 3).</title>
        <authorList>
            <person name="Zhang J."/>
            <person name="Kudrna D."/>
            <person name="Lee S."/>
            <person name="Talag J."/>
            <person name="Welchert J."/>
            <person name="Wing R.A."/>
        </authorList>
    </citation>
    <scope>NUCLEOTIDE SEQUENCE [LARGE SCALE GENOMIC DNA]</scope>
</reference>
<dbReference type="Proteomes" id="UP000026961">
    <property type="component" value="Chromosome 12"/>
</dbReference>
<keyword evidence="3" id="KW-1185">Reference proteome</keyword>
<dbReference type="SUPFAM" id="SSF52113">
    <property type="entry name" value="BRCT domain"/>
    <property type="match status" value="1"/>
</dbReference>
<sequence>MPPLMGPRYGGGDGGGGGGGGGGGAKAVARSKTTVKKEGCDAAVARSKTTVKQEGCDAAVARSKATVKQEGCDAAVVDGEEVGSRRKYAGEVEERKPVVGLKVKAETGKRSAADGEKSLAAAAAVVGRYAAGLKNKAVPGDTSTAGGGARSGGGFGRRSGDEESGIDREARGHISGEGSAAGADRGGRINRPFAGMRFILHGFPHLLKEQQFYRSIVSVNQIFSGTSPFRTAFSACAYFDIYAISSNVKSKRKIEVLGGFVLQSIDYDICTHVAMAGDYSEGAVLIWNGEGKKVVNIQWIDDCYIQGIKIPENDAPAIQALIKTPATSQGARDTIVSTSKKLRPCYGYQRRSVRRKLEYDRAFEEKAYHLNHNLFVCKMDETMYTSLRNYCKFNKDRLILQTITPQVKSPPEQIPWTNPLEPKEGASTSTEEEEKNMCRHISYTTSNEVKCKIRNAYVLLKNFHRAGLTFGGHFTSENFLMDTCGNMRFGNLSKGVINKLEDGDIEKDTDRFVKMIREEVFVSVTTLPLDIIQWIELIDRCARGYDSLAEDYITLKDGYRAAAHFMSLHNMFEKMETTDNPTYEKIKTKLSKYTKWKKGVEAPDGNTHLKETLDFIDPATGRKAYYSDDICGLLKLLRNTRQHGARAKEDVFVLIVAQNFPRLMGDFQKVMFKQGYTLNESVDSSKNQTFACQFTKSHTDSGIQKVDHEDSRHLQVTLKELN</sequence>
<dbReference type="AlphaFoldDB" id="A0A0E0BVG4"/>
<dbReference type="PANTHER" id="PTHR35161">
    <property type="entry name" value="OS02G0303100 PROTEIN"/>
    <property type="match status" value="1"/>
</dbReference>
<evidence type="ECO:0000313" key="2">
    <source>
        <dbReference type="EnsemblPlants" id="OGLUM12G21050.1"/>
    </source>
</evidence>
<organism evidence="2">
    <name type="scientific">Oryza glumipatula</name>
    <dbReference type="NCBI Taxonomy" id="40148"/>
    <lineage>
        <taxon>Eukaryota</taxon>
        <taxon>Viridiplantae</taxon>
        <taxon>Streptophyta</taxon>
        <taxon>Embryophyta</taxon>
        <taxon>Tracheophyta</taxon>
        <taxon>Spermatophyta</taxon>
        <taxon>Magnoliopsida</taxon>
        <taxon>Liliopsida</taxon>
        <taxon>Poales</taxon>
        <taxon>Poaceae</taxon>
        <taxon>BOP clade</taxon>
        <taxon>Oryzoideae</taxon>
        <taxon>Oryzeae</taxon>
        <taxon>Oryzinae</taxon>
        <taxon>Oryza</taxon>
    </lineage>
</organism>
<dbReference type="Gene3D" id="3.40.50.10190">
    <property type="entry name" value="BRCT domain"/>
    <property type="match status" value="1"/>
</dbReference>
<protein>
    <recommendedName>
        <fullName evidence="4">BRCT domain-containing protein</fullName>
    </recommendedName>
</protein>
<evidence type="ECO:0000313" key="3">
    <source>
        <dbReference type="Proteomes" id="UP000026961"/>
    </source>
</evidence>
<dbReference type="InterPro" id="IPR036420">
    <property type="entry name" value="BRCT_dom_sf"/>
</dbReference>
<dbReference type="Gramene" id="OGLUM12G21050.1">
    <property type="protein sequence ID" value="OGLUM12G21050.1"/>
    <property type="gene ID" value="OGLUM12G21050"/>
</dbReference>
<proteinExistence type="predicted"/>
<feature type="compositionally biased region" description="Gly residues" evidence="1">
    <location>
        <begin position="8"/>
        <end position="25"/>
    </location>
</feature>
<dbReference type="PANTHER" id="PTHR35161:SF15">
    <property type="entry name" value="OS07G0690800 PROTEIN"/>
    <property type="match status" value="1"/>
</dbReference>
<dbReference type="EnsemblPlants" id="OGLUM12G21050.1">
    <property type="protein sequence ID" value="OGLUM12G21050.1"/>
    <property type="gene ID" value="OGLUM12G21050"/>
</dbReference>
<reference evidence="2" key="1">
    <citation type="submission" date="2015-04" db="UniProtKB">
        <authorList>
            <consortium name="EnsemblPlants"/>
        </authorList>
    </citation>
    <scope>IDENTIFICATION</scope>
</reference>
<dbReference type="HOGENOM" id="CLU_024837_0_0_1"/>
<evidence type="ECO:0000256" key="1">
    <source>
        <dbReference type="SAM" id="MobiDB-lite"/>
    </source>
</evidence>
<accession>A0A0E0BVG4</accession>
<dbReference type="CDD" id="cd00027">
    <property type="entry name" value="BRCT"/>
    <property type="match status" value="1"/>
</dbReference>
<name>A0A0E0BVG4_9ORYZ</name>
<feature type="compositionally biased region" description="Gly residues" evidence="1">
    <location>
        <begin position="145"/>
        <end position="157"/>
    </location>
</feature>
<feature type="region of interest" description="Disordered" evidence="1">
    <location>
        <begin position="136"/>
        <end position="186"/>
    </location>
</feature>
<evidence type="ECO:0008006" key="4">
    <source>
        <dbReference type="Google" id="ProtNLM"/>
    </source>
</evidence>